<feature type="compositionally biased region" description="Polar residues" evidence="2">
    <location>
        <begin position="498"/>
        <end position="509"/>
    </location>
</feature>
<feature type="region of interest" description="Disordered" evidence="2">
    <location>
        <begin position="926"/>
        <end position="990"/>
    </location>
</feature>
<dbReference type="STRING" id="869754.A0A1A0HAR2"/>
<feature type="region of interest" description="Disordered" evidence="2">
    <location>
        <begin position="489"/>
        <end position="515"/>
    </location>
</feature>
<dbReference type="InterPro" id="IPR013328">
    <property type="entry name" value="6PGD_dom2"/>
</dbReference>
<evidence type="ECO:0000256" key="1">
    <source>
        <dbReference type="SAM" id="Coils"/>
    </source>
</evidence>
<keyword evidence="1" id="KW-0175">Coiled coil</keyword>
<dbReference type="EMBL" id="LXTC01000003">
    <property type="protein sequence ID" value="OBA20973.1"/>
    <property type="molecule type" value="Genomic_DNA"/>
</dbReference>
<feature type="compositionally biased region" description="Low complexity" evidence="2">
    <location>
        <begin position="926"/>
        <end position="940"/>
    </location>
</feature>
<keyword evidence="5" id="KW-1185">Reference proteome</keyword>
<dbReference type="PANTHER" id="PTHR21708:SF25">
    <property type="entry name" value="PROTEIN PAM1-RELATED"/>
    <property type="match status" value="1"/>
</dbReference>
<evidence type="ECO:0000259" key="3">
    <source>
        <dbReference type="Pfam" id="PF08546"/>
    </source>
</evidence>
<organism evidence="4 5">
    <name type="scientific">Metschnikowia bicuspidata var. bicuspidata NRRL YB-4993</name>
    <dbReference type="NCBI Taxonomy" id="869754"/>
    <lineage>
        <taxon>Eukaryota</taxon>
        <taxon>Fungi</taxon>
        <taxon>Dikarya</taxon>
        <taxon>Ascomycota</taxon>
        <taxon>Saccharomycotina</taxon>
        <taxon>Pichiomycetes</taxon>
        <taxon>Metschnikowiaceae</taxon>
        <taxon>Metschnikowia</taxon>
    </lineage>
</organism>
<feature type="compositionally biased region" description="Polar residues" evidence="2">
    <location>
        <begin position="713"/>
        <end position="727"/>
    </location>
</feature>
<evidence type="ECO:0000313" key="4">
    <source>
        <dbReference type="EMBL" id="OBA20973.1"/>
    </source>
</evidence>
<feature type="region of interest" description="Disordered" evidence="2">
    <location>
        <begin position="867"/>
        <end position="900"/>
    </location>
</feature>
<gene>
    <name evidence="4" type="ORF">METBIDRAFT_11568</name>
</gene>
<dbReference type="AlphaFoldDB" id="A0A1A0HAR2"/>
<dbReference type="InterPro" id="IPR051402">
    <property type="entry name" value="KPR-Related"/>
</dbReference>
<dbReference type="PANTHER" id="PTHR21708">
    <property type="entry name" value="PROBABLE 2-DEHYDROPANTOATE 2-REDUCTASE"/>
    <property type="match status" value="1"/>
</dbReference>
<feature type="compositionally biased region" description="Polar residues" evidence="2">
    <location>
        <begin position="641"/>
        <end position="653"/>
    </location>
</feature>
<feature type="region of interest" description="Disordered" evidence="2">
    <location>
        <begin position="547"/>
        <end position="577"/>
    </location>
</feature>
<feature type="compositionally biased region" description="Basic residues" evidence="2">
    <location>
        <begin position="980"/>
        <end position="990"/>
    </location>
</feature>
<dbReference type="GO" id="GO:0005737">
    <property type="term" value="C:cytoplasm"/>
    <property type="evidence" value="ECO:0007669"/>
    <property type="project" value="TreeGrafter"/>
</dbReference>
<dbReference type="Proteomes" id="UP000092555">
    <property type="component" value="Unassembled WGS sequence"/>
</dbReference>
<dbReference type="RefSeq" id="XP_018711483.1">
    <property type="nucleotide sequence ID" value="XM_018854019.1"/>
</dbReference>
<feature type="domain" description="Ketopantoate reductase C-terminal" evidence="3">
    <location>
        <begin position="206"/>
        <end position="338"/>
    </location>
</feature>
<sequence length="990" mass="109084">MALLILAVGENPNLCFYAWRLQSTQACSVSVVSTAIDVLAPVRWQSELLGDSVFQPDFLANSLAQLDPQRKYDVVLLSVSNLQSFQDTCTAVAPLLHADALVVVESTGYVQLEPFVVSSLPSKAAAVCSIMNEADVRRFPYSNTFVHAVLNQDQRIYLGSCTPELKAAALVRDLETYAQFYKLLQKVQEHLSGHVSLLRSSNPQEFMTYQWKLALPRIVLNPLLVLFEEPFPARLSKQILAKPLISGLVNELFKIIKKMGCKLIKGYENEANIMKNWLAHFPVADAPASPEFRDSNTVFYSFFHQMDVDVDLLLLQPILLGDDHAVRTPYLENLYSIVCQLLKMNATESVFFTRKHGSLPARVREMDVLLADLANLKTQRDTADAQYRDRQLRMQQLETSLSQRQQAQDELVRKFEEQTRLYDSKIDELARIQQQREAAVAELDSNLQGKSSMLQSLEARVMQAEAAWTQQQQSQQHRLEPALKTLAGYTDGIPDTEANAQAPLSSSENSDMEAPKSRTYALLEMQSPDLSDLSHVAVYGAALNGDVGPPATRTPSNSVSKPGPPHASGDLSEKEKELQRREQALAQRERELRTSLLQAPGTQRELYYDAQSAEQLHDSSLAHPVQPAYQAGVPANDMPGSLNNGQNNFTNGGYSNGQHNPNGGFNNGQNGFNNGGQNLRPPFAPTGPHTYSQQYEAMGHEQRPPHGLPPNGFPQNSLPPTLRNPQRYQQNGALFNPQMQPQRPRILSHASGPASVNYAGLLPPQNNQAHNNAALQSAGPQNMQHRSNSLAFQQQMPMGQQQMPMGHQQMPMGQQQMPMGHQQMQSQGSLQYLVNQTMHAVPQGYPAKKGSRRSAFPDQALNIDYGGRGGMPMPAANGGKPKHATGGGHIPQSSPPIGQARKSYLGANLARPGLDLGFPRAVNQNVSSNSNSLTSHASISEDSPKPSTPDSLKDIRLDVPVAEVPAKPLGGIAPPPEEKKKKKRSFLKKH</sequence>
<protein>
    <recommendedName>
        <fullName evidence="3">Ketopantoate reductase C-terminal domain-containing protein</fullName>
    </recommendedName>
</protein>
<dbReference type="Pfam" id="PF08546">
    <property type="entry name" value="ApbA_C"/>
    <property type="match status" value="1"/>
</dbReference>
<dbReference type="InterPro" id="IPR013752">
    <property type="entry name" value="KPA_reductase"/>
</dbReference>
<dbReference type="OrthoDB" id="5302359at2759"/>
<name>A0A1A0HAR2_9ASCO</name>
<evidence type="ECO:0000256" key="2">
    <source>
        <dbReference type="SAM" id="MobiDB-lite"/>
    </source>
</evidence>
<proteinExistence type="predicted"/>
<feature type="compositionally biased region" description="Low complexity" evidence="2">
    <location>
        <begin position="656"/>
        <end position="678"/>
    </location>
</feature>
<feature type="coiled-coil region" evidence="1">
    <location>
        <begin position="422"/>
        <end position="467"/>
    </location>
</feature>
<reference evidence="4 5" key="1">
    <citation type="submission" date="2016-05" db="EMBL/GenBank/DDBJ databases">
        <title>Comparative genomics of biotechnologically important yeasts.</title>
        <authorList>
            <consortium name="DOE Joint Genome Institute"/>
            <person name="Riley R."/>
            <person name="Haridas S."/>
            <person name="Wolfe K.H."/>
            <person name="Lopes M.R."/>
            <person name="Hittinger C.T."/>
            <person name="Goker M."/>
            <person name="Salamov A."/>
            <person name="Wisecaver J."/>
            <person name="Long T.M."/>
            <person name="Aerts A.L."/>
            <person name="Barry K."/>
            <person name="Choi C."/>
            <person name="Clum A."/>
            <person name="Coughlan A.Y."/>
            <person name="Deshpande S."/>
            <person name="Douglass A.P."/>
            <person name="Hanson S.J."/>
            <person name="Klenk H.-P."/>
            <person name="LaButti K."/>
            <person name="Lapidus A."/>
            <person name="Lindquist E."/>
            <person name="Lipzen A."/>
            <person name="Meier-kolthoff J.P."/>
            <person name="Ohm R.A."/>
            <person name="Otillar R.P."/>
            <person name="Pangilinan J."/>
            <person name="Peng Y."/>
            <person name="Rokas A."/>
            <person name="Rosa C.A."/>
            <person name="Scheuner C."/>
            <person name="Sibirny A.A."/>
            <person name="Slot J.C."/>
            <person name="Stielow J.B."/>
            <person name="Sun H."/>
            <person name="Kurtzman C.P."/>
            <person name="Blackwell M."/>
            <person name="Grigoriev I.V."/>
            <person name="Jeffries T.W."/>
        </authorList>
    </citation>
    <scope>NUCLEOTIDE SEQUENCE [LARGE SCALE GENOMIC DNA]</scope>
    <source>
        <strain evidence="4 5">NRRL YB-4993</strain>
    </source>
</reference>
<accession>A0A1A0HAR2</accession>
<evidence type="ECO:0000313" key="5">
    <source>
        <dbReference type="Proteomes" id="UP000092555"/>
    </source>
</evidence>
<dbReference type="GeneID" id="30026995"/>
<dbReference type="Gene3D" id="1.10.1040.10">
    <property type="entry name" value="N-(1-d-carboxylethyl)-l-norvaline Dehydrogenase, domain 2"/>
    <property type="match status" value="1"/>
</dbReference>
<comment type="caution">
    <text evidence="4">The sequence shown here is derived from an EMBL/GenBank/DDBJ whole genome shotgun (WGS) entry which is preliminary data.</text>
</comment>
<feature type="region of interest" description="Disordered" evidence="2">
    <location>
        <begin position="637"/>
        <end position="727"/>
    </location>
</feature>